<dbReference type="PANTHER" id="PTHR45650:SF14">
    <property type="entry name" value="GDSL ESTERASE_LIPASE 7-LIKE"/>
    <property type="match status" value="1"/>
</dbReference>
<protein>
    <recommendedName>
        <fullName evidence="9">GDSL esterase/lipase</fullName>
    </recommendedName>
</protein>
<evidence type="ECO:0000256" key="7">
    <source>
        <dbReference type="ARBA" id="ARBA00023098"/>
    </source>
</evidence>
<dbReference type="AlphaFoldDB" id="A0A5B7BVZ7"/>
<keyword evidence="7" id="KW-0443">Lipid metabolism</keyword>
<dbReference type="PANTHER" id="PTHR45650">
    <property type="entry name" value="GDSL-LIKE LIPASE/ACYLHYDROLASE-RELATED"/>
    <property type="match status" value="1"/>
</dbReference>
<evidence type="ECO:0000256" key="3">
    <source>
        <dbReference type="ARBA" id="ARBA00022525"/>
    </source>
</evidence>
<evidence type="ECO:0000256" key="6">
    <source>
        <dbReference type="ARBA" id="ARBA00022963"/>
    </source>
</evidence>
<name>A0A5B7BVZ7_DAVIN</name>
<evidence type="ECO:0000256" key="4">
    <source>
        <dbReference type="ARBA" id="ARBA00022729"/>
    </source>
</evidence>
<dbReference type="EMBL" id="GHES01042005">
    <property type="protein sequence ID" value="MPA72564.1"/>
    <property type="molecule type" value="Transcribed_RNA"/>
</dbReference>
<evidence type="ECO:0000256" key="2">
    <source>
        <dbReference type="ARBA" id="ARBA00008668"/>
    </source>
</evidence>
<evidence type="ECO:0000256" key="5">
    <source>
        <dbReference type="ARBA" id="ARBA00022801"/>
    </source>
</evidence>
<gene>
    <name evidence="8" type="ORF">Din_042005</name>
</gene>
<evidence type="ECO:0000256" key="1">
    <source>
        <dbReference type="ARBA" id="ARBA00004613"/>
    </source>
</evidence>
<sequence length="109" mass="11813">MFEIGPIGCIPSITRKYKHNGQYVEEINQLVTLFNKKLGTILKDLTSTLQGSAFTLGHVNWLGFDAIVNPSSYGLTDTSNPCCITWANGTSGCIPFLAQTNTISGMVII</sequence>
<dbReference type="GO" id="GO:0005576">
    <property type="term" value="C:extracellular region"/>
    <property type="evidence" value="ECO:0007669"/>
    <property type="project" value="UniProtKB-SubCell"/>
</dbReference>
<dbReference type="GO" id="GO:0016042">
    <property type="term" value="P:lipid catabolic process"/>
    <property type="evidence" value="ECO:0007669"/>
    <property type="project" value="UniProtKB-KW"/>
</dbReference>
<evidence type="ECO:0008006" key="9">
    <source>
        <dbReference type="Google" id="ProtNLM"/>
    </source>
</evidence>
<organism evidence="8">
    <name type="scientific">Davidia involucrata</name>
    <name type="common">Dove tree</name>
    <dbReference type="NCBI Taxonomy" id="16924"/>
    <lineage>
        <taxon>Eukaryota</taxon>
        <taxon>Viridiplantae</taxon>
        <taxon>Streptophyta</taxon>
        <taxon>Embryophyta</taxon>
        <taxon>Tracheophyta</taxon>
        <taxon>Spermatophyta</taxon>
        <taxon>Magnoliopsida</taxon>
        <taxon>eudicotyledons</taxon>
        <taxon>Gunneridae</taxon>
        <taxon>Pentapetalae</taxon>
        <taxon>asterids</taxon>
        <taxon>Cornales</taxon>
        <taxon>Nyssaceae</taxon>
        <taxon>Davidia</taxon>
    </lineage>
</organism>
<keyword evidence="3" id="KW-0964">Secreted</keyword>
<dbReference type="InterPro" id="IPR036514">
    <property type="entry name" value="SGNH_hydro_sf"/>
</dbReference>
<dbReference type="InterPro" id="IPR051238">
    <property type="entry name" value="GDSL_esterase/lipase"/>
</dbReference>
<comment type="similarity">
    <text evidence="2">Belongs to the 'GDSL' lipolytic enzyme family.</text>
</comment>
<keyword evidence="6" id="KW-0442">Lipid degradation</keyword>
<keyword evidence="4" id="KW-0732">Signal</keyword>
<dbReference type="Gene3D" id="3.40.50.1110">
    <property type="entry name" value="SGNH hydrolase"/>
    <property type="match status" value="1"/>
</dbReference>
<proteinExistence type="inferred from homology"/>
<dbReference type="GO" id="GO:0016787">
    <property type="term" value="F:hydrolase activity"/>
    <property type="evidence" value="ECO:0007669"/>
    <property type="project" value="UniProtKB-KW"/>
</dbReference>
<keyword evidence="5" id="KW-0378">Hydrolase</keyword>
<accession>A0A5B7BVZ7</accession>
<comment type="subcellular location">
    <subcellularLocation>
        <location evidence="1">Secreted</location>
    </subcellularLocation>
</comment>
<reference evidence="8" key="1">
    <citation type="submission" date="2019-08" db="EMBL/GenBank/DDBJ databases">
        <title>Reference gene set and small RNA set construction with multiple tissues from Davidia involucrata Baill.</title>
        <authorList>
            <person name="Yang H."/>
            <person name="Zhou C."/>
            <person name="Li G."/>
            <person name="Wang J."/>
            <person name="Gao P."/>
            <person name="Wang M."/>
            <person name="Wang R."/>
            <person name="Zhao Y."/>
        </authorList>
    </citation>
    <scope>NUCLEOTIDE SEQUENCE</scope>
    <source>
        <tissue evidence="8">Mixed with DoveR01_LX</tissue>
    </source>
</reference>
<evidence type="ECO:0000313" key="8">
    <source>
        <dbReference type="EMBL" id="MPA72564.1"/>
    </source>
</evidence>